<dbReference type="AlphaFoldDB" id="L1MDX4"/>
<evidence type="ECO:0000256" key="4">
    <source>
        <dbReference type="ARBA" id="ARBA00023136"/>
    </source>
</evidence>
<dbReference type="HOGENOM" id="CLU_039483_4_0_11"/>
<reference evidence="7 8" key="1">
    <citation type="submission" date="2012-05" db="EMBL/GenBank/DDBJ databases">
        <authorList>
            <person name="Weinstock G."/>
            <person name="Sodergren E."/>
            <person name="Lobos E.A."/>
            <person name="Fulton L."/>
            <person name="Fulton R."/>
            <person name="Courtney L."/>
            <person name="Fronick C."/>
            <person name="O'Laughlin M."/>
            <person name="Godfrey J."/>
            <person name="Wilson R.M."/>
            <person name="Miner T."/>
            <person name="Farmer C."/>
            <person name="Delehaunty K."/>
            <person name="Cordes M."/>
            <person name="Minx P."/>
            <person name="Tomlinson C."/>
            <person name="Chen J."/>
            <person name="Wollam A."/>
            <person name="Pepin K.H."/>
            <person name="Bhonagiri V."/>
            <person name="Zhang X."/>
            <person name="Suruliraj S."/>
            <person name="Warren W."/>
            <person name="Mitreva M."/>
            <person name="Mardis E.R."/>
            <person name="Wilson R.K."/>
        </authorList>
    </citation>
    <scope>NUCLEOTIDE SEQUENCE [LARGE SCALE GENOMIC DNA]</scope>
    <source>
        <strain evidence="7 8">F0235</strain>
    </source>
</reference>
<evidence type="ECO:0000256" key="5">
    <source>
        <dbReference type="SAM" id="Phobius"/>
    </source>
</evidence>
<feature type="transmembrane region" description="Helical" evidence="5">
    <location>
        <begin position="20"/>
        <end position="41"/>
    </location>
</feature>
<evidence type="ECO:0000313" key="8">
    <source>
        <dbReference type="Proteomes" id="UP000010445"/>
    </source>
</evidence>
<dbReference type="Proteomes" id="UP000010445">
    <property type="component" value="Unassembled WGS sequence"/>
</dbReference>
<evidence type="ECO:0000256" key="2">
    <source>
        <dbReference type="ARBA" id="ARBA00022692"/>
    </source>
</evidence>
<sequence>MYKFSGESIASLSYRQALAVTYVPIALSMTGMLTLSSAIMADQDDGTLLRAKILPGGMLGYLIGKVLSLFIMSALNLFFVLLAAHGAIGGVFPNDRHSIIAVCFVALLSMVSTIPLGVILGSLAKNVLISLPVTFAGFGLLFISGLFFPISSLPSAVAIFAKFFPVYWLGELSRDGFGARSFGDFFNIGMAANCFVPLLWAFIGALIMPFTLNVLSRRQSGSRLSAIQARRLSRGY</sequence>
<feature type="transmembrane region" description="Helical" evidence="5">
    <location>
        <begin position="190"/>
        <end position="215"/>
    </location>
</feature>
<feature type="domain" description="ABC-2 type transporter transmembrane" evidence="6">
    <location>
        <begin position="12"/>
        <end position="202"/>
    </location>
</feature>
<proteinExistence type="predicted"/>
<comment type="caution">
    <text evidence="7">The sequence shown here is derived from an EMBL/GenBank/DDBJ whole genome shotgun (WGS) entry which is preliminary data.</text>
</comment>
<evidence type="ECO:0000313" key="7">
    <source>
        <dbReference type="EMBL" id="EKX89453.1"/>
    </source>
</evidence>
<dbReference type="GO" id="GO:0140359">
    <property type="term" value="F:ABC-type transporter activity"/>
    <property type="evidence" value="ECO:0007669"/>
    <property type="project" value="InterPro"/>
</dbReference>
<dbReference type="PANTHER" id="PTHR43229">
    <property type="entry name" value="NODULATION PROTEIN J"/>
    <property type="match status" value="1"/>
</dbReference>
<dbReference type="eggNOG" id="COG0842">
    <property type="taxonomic scope" value="Bacteria"/>
</dbReference>
<feature type="transmembrane region" description="Helical" evidence="5">
    <location>
        <begin position="61"/>
        <end position="87"/>
    </location>
</feature>
<keyword evidence="3 5" id="KW-1133">Transmembrane helix</keyword>
<dbReference type="InterPro" id="IPR051784">
    <property type="entry name" value="Nod_factor_ABC_transporter"/>
</dbReference>
<keyword evidence="2 5" id="KW-0812">Transmembrane</keyword>
<keyword evidence="8" id="KW-1185">Reference proteome</keyword>
<dbReference type="STRING" id="1035195.HMPREF9997_01924"/>
<feature type="transmembrane region" description="Helical" evidence="5">
    <location>
        <begin position="127"/>
        <end position="148"/>
    </location>
</feature>
<dbReference type="PANTHER" id="PTHR43229:SF6">
    <property type="entry name" value="ABC-TYPE MULTIDRUG TRANSPORT SYSTEM, PERMEASE COMPONENT"/>
    <property type="match status" value="1"/>
</dbReference>
<keyword evidence="4 5" id="KW-0472">Membrane</keyword>
<name>L1MDX4_9CORY</name>
<feature type="transmembrane region" description="Helical" evidence="5">
    <location>
        <begin position="99"/>
        <end position="121"/>
    </location>
</feature>
<comment type="subcellular location">
    <subcellularLocation>
        <location evidence="1">Membrane</location>
        <topology evidence="1">Multi-pass membrane protein</topology>
    </subcellularLocation>
</comment>
<gene>
    <name evidence="7" type="ORF">HMPREF9997_01924</name>
</gene>
<dbReference type="GO" id="GO:0016020">
    <property type="term" value="C:membrane"/>
    <property type="evidence" value="ECO:0007669"/>
    <property type="project" value="UniProtKB-SubCell"/>
</dbReference>
<evidence type="ECO:0000259" key="6">
    <source>
        <dbReference type="Pfam" id="PF12698"/>
    </source>
</evidence>
<evidence type="ECO:0000256" key="3">
    <source>
        <dbReference type="ARBA" id="ARBA00022989"/>
    </source>
</evidence>
<evidence type="ECO:0000256" key="1">
    <source>
        <dbReference type="ARBA" id="ARBA00004141"/>
    </source>
</evidence>
<dbReference type="InterPro" id="IPR013525">
    <property type="entry name" value="ABC2_TM"/>
</dbReference>
<dbReference type="Pfam" id="PF12698">
    <property type="entry name" value="ABC2_membrane_3"/>
    <property type="match status" value="1"/>
</dbReference>
<accession>L1MDX4</accession>
<organism evidence="7 8">
    <name type="scientific">Corynebacterium durum F0235</name>
    <dbReference type="NCBI Taxonomy" id="1035195"/>
    <lineage>
        <taxon>Bacteria</taxon>
        <taxon>Bacillati</taxon>
        <taxon>Actinomycetota</taxon>
        <taxon>Actinomycetes</taxon>
        <taxon>Mycobacteriales</taxon>
        <taxon>Corynebacteriaceae</taxon>
        <taxon>Corynebacterium</taxon>
    </lineage>
</organism>
<dbReference type="EMBL" id="AMEM01000024">
    <property type="protein sequence ID" value="EKX89453.1"/>
    <property type="molecule type" value="Genomic_DNA"/>
</dbReference>
<dbReference type="PATRIC" id="fig|1035195.3.peg.1741"/>
<protein>
    <recommendedName>
        <fullName evidence="6">ABC-2 type transporter transmembrane domain-containing protein</fullName>
    </recommendedName>
</protein>